<feature type="compositionally biased region" description="Basic and acidic residues" evidence="1">
    <location>
        <begin position="1"/>
        <end position="13"/>
    </location>
</feature>
<dbReference type="Proteomes" id="UP000594263">
    <property type="component" value="Unplaced"/>
</dbReference>
<evidence type="ECO:0000313" key="2">
    <source>
        <dbReference type="EnsemblPlants" id="Kaladp0026s0030.1.v1.1"/>
    </source>
</evidence>
<dbReference type="PANTHER" id="PTHR31579:SF2">
    <property type="entry name" value="DUF506 FAMILY PROTEIN"/>
    <property type="match status" value="1"/>
</dbReference>
<proteinExistence type="predicted"/>
<accession>A0A7N0T9H6</accession>
<feature type="region of interest" description="Disordered" evidence="1">
    <location>
        <begin position="1"/>
        <end position="23"/>
    </location>
</feature>
<dbReference type="EnsemblPlants" id="Kaladp0026s0030.1.v1.1">
    <property type="protein sequence ID" value="Kaladp0026s0030.1.v1.1"/>
    <property type="gene ID" value="Kaladp0026s0030.v1.1"/>
</dbReference>
<dbReference type="PANTHER" id="PTHR31579">
    <property type="entry name" value="OS03G0796600 PROTEIN"/>
    <property type="match status" value="1"/>
</dbReference>
<evidence type="ECO:0000313" key="3">
    <source>
        <dbReference type="Proteomes" id="UP000594263"/>
    </source>
</evidence>
<dbReference type="OMA" id="NCYICKS"/>
<dbReference type="Gramene" id="Kaladp0026s0030.1.v1.1">
    <property type="protein sequence ID" value="Kaladp0026s0030.1.v1.1"/>
    <property type="gene ID" value="Kaladp0026s0030.v1.1"/>
</dbReference>
<sequence>MARFEMNGRDSGRIVRFSGWGPGSDDDDDVFGFSDFADGTSSSDGSCSSGEWVAGKYAGHEIEDDDEDANSANVEEQRAFWASQEQLVLATLYRTSSLETKVRHATKQALKDAQRLQNGGCSCSASSAGSSCRSCLRSYISDQLRTQGFNASICKSKWRSSSEILSGEHTYLQVTDDSNRMRGEIKVIIELGFRVEFEMLKGGKEYTELVSKLPEVFVGKSERLQGLVKILCKAANKCMKDRNMHVGPWRKERYMLAKWFGACERIRGQFPVPAYEASRRPMKPRTSLLSFDVFERCKEVRVV</sequence>
<protein>
    <submittedName>
        <fullName evidence="2">Uncharacterized protein</fullName>
    </submittedName>
</protein>
<evidence type="ECO:0000256" key="1">
    <source>
        <dbReference type="SAM" id="MobiDB-lite"/>
    </source>
</evidence>
<keyword evidence="3" id="KW-1185">Reference proteome</keyword>
<dbReference type="AlphaFoldDB" id="A0A7N0T9H6"/>
<organism evidence="2 3">
    <name type="scientific">Kalanchoe fedtschenkoi</name>
    <name type="common">Lavender scallops</name>
    <name type="synonym">South American air plant</name>
    <dbReference type="NCBI Taxonomy" id="63787"/>
    <lineage>
        <taxon>Eukaryota</taxon>
        <taxon>Viridiplantae</taxon>
        <taxon>Streptophyta</taxon>
        <taxon>Embryophyta</taxon>
        <taxon>Tracheophyta</taxon>
        <taxon>Spermatophyta</taxon>
        <taxon>Magnoliopsida</taxon>
        <taxon>eudicotyledons</taxon>
        <taxon>Gunneridae</taxon>
        <taxon>Pentapetalae</taxon>
        <taxon>Saxifragales</taxon>
        <taxon>Crassulaceae</taxon>
        <taxon>Kalanchoe</taxon>
    </lineage>
</organism>
<name>A0A7N0T9H6_KALFE</name>
<dbReference type="NCBIfam" id="TIGR01615">
    <property type="entry name" value="A_thal_3542"/>
    <property type="match status" value="1"/>
</dbReference>
<dbReference type="Pfam" id="PF04720">
    <property type="entry name" value="PDDEXK_6"/>
    <property type="match status" value="1"/>
</dbReference>
<dbReference type="InterPro" id="IPR006502">
    <property type="entry name" value="PDDEXK-like"/>
</dbReference>
<reference evidence="2" key="1">
    <citation type="submission" date="2021-01" db="UniProtKB">
        <authorList>
            <consortium name="EnsemblPlants"/>
        </authorList>
    </citation>
    <scope>IDENTIFICATION</scope>
</reference>